<protein>
    <submittedName>
        <fullName evidence="3">IS3 family transposase</fullName>
    </submittedName>
</protein>
<dbReference type="InterPro" id="IPR025948">
    <property type="entry name" value="HTH-like_dom"/>
</dbReference>
<evidence type="ECO:0000313" key="4">
    <source>
        <dbReference type="Proteomes" id="UP000464577"/>
    </source>
</evidence>
<evidence type="ECO:0000313" key="3">
    <source>
        <dbReference type="EMBL" id="QHW00541.1"/>
    </source>
</evidence>
<organism evidence="3 4">
    <name type="scientific">Spirosoma endbachense</name>
    <dbReference type="NCBI Taxonomy" id="2666025"/>
    <lineage>
        <taxon>Bacteria</taxon>
        <taxon>Pseudomonadati</taxon>
        <taxon>Bacteroidota</taxon>
        <taxon>Cytophagia</taxon>
        <taxon>Cytophagales</taxon>
        <taxon>Cytophagaceae</taxon>
        <taxon>Spirosoma</taxon>
    </lineage>
</organism>
<dbReference type="PANTHER" id="PTHR46889:SF4">
    <property type="entry name" value="TRANSPOSASE INSO FOR INSERTION SEQUENCE ELEMENT IS911B-RELATED"/>
    <property type="match status" value="1"/>
</dbReference>
<dbReference type="RefSeq" id="WP_162390933.1">
    <property type="nucleotide sequence ID" value="NZ_CP045997.1"/>
</dbReference>
<gene>
    <name evidence="3" type="ORF">GJR95_38425</name>
</gene>
<dbReference type="InterPro" id="IPR050900">
    <property type="entry name" value="Transposase_IS3/IS150/IS904"/>
</dbReference>
<reference evidence="3 4" key="1">
    <citation type="submission" date="2019-11" db="EMBL/GenBank/DDBJ databases">
        <title>Spirosoma endbachense sp. nov., isolated from a natural salt meadow.</title>
        <authorList>
            <person name="Rojas J."/>
            <person name="Ambika Manirajan B."/>
            <person name="Ratering S."/>
            <person name="Suarez C."/>
            <person name="Geissler-Plaum R."/>
            <person name="Schnell S."/>
        </authorList>
    </citation>
    <scope>NUCLEOTIDE SEQUENCE [LARGE SCALE GENOMIC DNA]</scope>
    <source>
        <strain evidence="3 4">I-24</strain>
    </source>
</reference>
<name>A0A6P1W9E8_9BACT</name>
<feature type="region of interest" description="Disordered" evidence="1">
    <location>
        <begin position="87"/>
        <end position="106"/>
    </location>
</feature>
<dbReference type="EMBL" id="CP045997">
    <property type="protein sequence ID" value="QHW00541.1"/>
    <property type="molecule type" value="Genomic_DNA"/>
</dbReference>
<dbReference type="KEGG" id="senf:GJR95_38425"/>
<evidence type="ECO:0000256" key="1">
    <source>
        <dbReference type="SAM" id="MobiDB-lite"/>
    </source>
</evidence>
<proteinExistence type="predicted"/>
<evidence type="ECO:0000259" key="2">
    <source>
        <dbReference type="Pfam" id="PF13276"/>
    </source>
</evidence>
<dbReference type="Proteomes" id="UP000464577">
    <property type="component" value="Chromosome"/>
</dbReference>
<dbReference type="Pfam" id="PF13276">
    <property type="entry name" value="HTH_21"/>
    <property type="match status" value="1"/>
</dbReference>
<keyword evidence="4" id="KW-1185">Reference proteome</keyword>
<dbReference type="PANTHER" id="PTHR46889">
    <property type="entry name" value="TRANSPOSASE INSF FOR INSERTION SEQUENCE IS3B-RELATED"/>
    <property type="match status" value="1"/>
</dbReference>
<dbReference type="AlphaFoldDB" id="A0A6P1W9E8"/>
<sequence>MARIADELRERGVKTSRNRVARLMHKAAIRSIMYKKYRVQTTDSSHDYPIVKNLLNREFTADKPGQKWVSDITARAAPLHSDRRGLVIPDSRAGFGRPKSNRMGIE</sequence>
<feature type="domain" description="HTH-like" evidence="2">
    <location>
        <begin position="3"/>
        <end position="37"/>
    </location>
</feature>
<accession>A0A6P1W9E8</accession>